<comment type="caution">
    <text evidence="1">The sequence shown here is derived from an EMBL/GenBank/DDBJ whole genome shotgun (WGS) entry which is preliminary data.</text>
</comment>
<evidence type="ECO:0000313" key="2">
    <source>
        <dbReference type="Proteomes" id="UP000429607"/>
    </source>
</evidence>
<evidence type="ECO:0000313" key="1">
    <source>
        <dbReference type="EMBL" id="KAE9051577.1"/>
    </source>
</evidence>
<dbReference type="AlphaFoldDB" id="A0A6A3P7E9"/>
<proteinExistence type="predicted"/>
<sequence>MTGTLCCACHFGGKYGRKEACVDNCIFLIVGGGIEQAEEFNI</sequence>
<dbReference type="EMBL" id="QXFV01000039">
    <property type="protein sequence ID" value="KAE9051577.1"/>
    <property type="molecule type" value="Genomic_DNA"/>
</dbReference>
<name>A0A6A3P7E9_9STRA</name>
<gene>
    <name evidence="1" type="ORF">PR001_g1295</name>
</gene>
<accession>A0A6A3P7E9</accession>
<dbReference type="Proteomes" id="UP000429607">
    <property type="component" value="Unassembled WGS sequence"/>
</dbReference>
<reference evidence="1 2" key="1">
    <citation type="submission" date="2018-09" db="EMBL/GenBank/DDBJ databases">
        <title>Genomic investigation of the strawberry pathogen Phytophthora fragariae indicates pathogenicity is determined by transcriptional variation in three key races.</title>
        <authorList>
            <person name="Adams T.M."/>
            <person name="Armitage A.D."/>
            <person name="Sobczyk M.K."/>
            <person name="Bates H.J."/>
            <person name="Dunwell J.M."/>
            <person name="Nellist C.F."/>
            <person name="Harrison R.J."/>
        </authorList>
    </citation>
    <scope>NUCLEOTIDE SEQUENCE [LARGE SCALE GENOMIC DNA]</scope>
    <source>
        <strain evidence="1 2">SCRP249</strain>
    </source>
</reference>
<organism evidence="1 2">
    <name type="scientific">Phytophthora rubi</name>
    <dbReference type="NCBI Taxonomy" id="129364"/>
    <lineage>
        <taxon>Eukaryota</taxon>
        <taxon>Sar</taxon>
        <taxon>Stramenopiles</taxon>
        <taxon>Oomycota</taxon>
        <taxon>Peronosporomycetes</taxon>
        <taxon>Peronosporales</taxon>
        <taxon>Peronosporaceae</taxon>
        <taxon>Phytophthora</taxon>
    </lineage>
</organism>
<protein>
    <submittedName>
        <fullName evidence="1">Uncharacterized protein</fullName>
    </submittedName>
</protein>